<gene>
    <name evidence="3" type="ORF">GXW74_08235</name>
</gene>
<dbReference type="InterPro" id="IPR006311">
    <property type="entry name" value="TAT_signal"/>
</dbReference>
<protein>
    <recommendedName>
        <fullName evidence="5">Lipoprotein</fullName>
    </recommendedName>
</protein>
<reference evidence="3" key="1">
    <citation type="submission" date="2020-01" db="EMBL/GenBank/DDBJ databases">
        <authorList>
            <person name="Rat A."/>
        </authorList>
    </citation>
    <scope>NUCLEOTIDE SEQUENCE</scope>
    <source>
        <strain evidence="3">LMG 31228</strain>
    </source>
</reference>
<comment type="caution">
    <text evidence="3">The sequence shown here is derived from an EMBL/GenBank/DDBJ whole genome shotgun (WGS) entry which is preliminary data.</text>
</comment>
<feature type="signal peptide" evidence="2">
    <location>
        <begin position="1"/>
        <end position="29"/>
    </location>
</feature>
<reference evidence="3" key="2">
    <citation type="journal article" date="2021" name="Syst. Appl. Microbiol.">
        <title>Roseomonas hellenica sp. nov., isolated from roots of wild-growing Alkanna tinctoria.</title>
        <authorList>
            <person name="Rat A."/>
            <person name="Naranjo H.D."/>
            <person name="Lebbe L."/>
            <person name="Cnockaert M."/>
            <person name="Krigas N."/>
            <person name="Grigoriadou K."/>
            <person name="Maloupa E."/>
            <person name="Willems A."/>
        </authorList>
    </citation>
    <scope>NUCLEOTIDE SEQUENCE</scope>
    <source>
        <strain evidence="3">LMG 31228</strain>
    </source>
</reference>
<evidence type="ECO:0008006" key="5">
    <source>
        <dbReference type="Google" id="ProtNLM"/>
    </source>
</evidence>
<evidence type="ECO:0000313" key="4">
    <source>
        <dbReference type="Proteomes" id="UP001138709"/>
    </source>
</evidence>
<sequence length="208" mass="21755">MALSRRAALSATLAVAACGSAPEPAPARAAPPSYSHLTPLRLAVGRIDVISATDPAATRTMPPAPLVPSDVVLTMARDRLSAGGGSANARFRVQVATLTREPAAAGGMFTTATERLTCTMRCRLDVVGEDDSPAGFAEAEVRRVAVRPAGSPAERARAAEEIVRLAGNDLNVEFEYQLRRNLRALIQAPARPGEATPEPVEAAPLPRS</sequence>
<dbReference type="Proteomes" id="UP001138709">
    <property type="component" value="Unassembled WGS sequence"/>
</dbReference>
<evidence type="ECO:0000256" key="2">
    <source>
        <dbReference type="SAM" id="SignalP"/>
    </source>
</evidence>
<keyword evidence="2" id="KW-0732">Signal</keyword>
<evidence type="ECO:0000256" key="1">
    <source>
        <dbReference type="SAM" id="MobiDB-lite"/>
    </source>
</evidence>
<evidence type="ECO:0000313" key="3">
    <source>
        <dbReference type="EMBL" id="MBR0680472.1"/>
    </source>
</evidence>
<name>A0A9X9X9T6_9PROT</name>
<dbReference type="EMBL" id="JAAEDL010000006">
    <property type="protein sequence ID" value="MBR0680472.1"/>
    <property type="molecule type" value="Genomic_DNA"/>
</dbReference>
<organism evidence="3 4">
    <name type="scientific">Neoroseomonas eburnea</name>
    <dbReference type="NCBI Taxonomy" id="1346889"/>
    <lineage>
        <taxon>Bacteria</taxon>
        <taxon>Pseudomonadati</taxon>
        <taxon>Pseudomonadota</taxon>
        <taxon>Alphaproteobacteria</taxon>
        <taxon>Acetobacterales</taxon>
        <taxon>Acetobacteraceae</taxon>
        <taxon>Neoroseomonas</taxon>
    </lineage>
</organism>
<feature type="chain" id="PRO_5040800134" description="Lipoprotein" evidence="2">
    <location>
        <begin position="30"/>
        <end position="208"/>
    </location>
</feature>
<keyword evidence="4" id="KW-1185">Reference proteome</keyword>
<accession>A0A9X9X9T6</accession>
<dbReference type="RefSeq" id="WP_211845996.1">
    <property type="nucleotide sequence ID" value="NZ_JAAEDL010000006.1"/>
</dbReference>
<dbReference type="PROSITE" id="PS51257">
    <property type="entry name" value="PROKAR_LIPOPROTEIN"/>
    <property type="match status" value="1"/>
</dbReference>
<feature type="region of interest" description="Disordered" evidence="1">
    <location>
        <begin position="188"/>
        <end position="208"/>
    </location>
</feature>
<dbReference type="AlphaFoldDB" id="A0A9X9X9T6"/>
<proteinExistence type="predicted"/>
<dbReference type="PROSITE" id="PS51318">
    <property type="entry name" value="TAT"/>
    <property type="match status" value="1"/>
</dbReference>